<dbReference type="Proteomes" id="UP000579558">
    <property type="component" value="Unassembled WGS sequence"/>
</dbReference>
<evidence type="ECO:0000313" key="2">
    <source>
        <dbReference type="Proteomes" id="UP000579558"/>
    </source>
</evidence>
<dbReference type="PANTHER" id="PTHR33487:SF1">
    <property type="entry name" value="CILIA- AND FLAGELLA-ASSOCIATED PROTEIN 54"/>
    <property type="match status" value="1"/>
</dbReference>
<keyword evidence="2" id="KW-1185">Reference proteome</keyword>
<dbReference type="OrthoDB" id="2104158at2759"/>
<evidence type="ECO:0000313" key="1">
    <source>
        <dbReference type="EMBL" id="NWX35023.1"/>
    </source>
</evidence>
<organism evidence="1 2">
    <name type="scientific">Notiomystis cincta</name>
    <dbReference type="NCBI Taxonomy" id="366454"/>
    <lineage>
        <taxon>Eukaryota</taxon>
        <taxon>Metazoa</taxon>
        <taxon>Chordata</taxon>
        <taxon>Craniata</taxon>
        <taxon>Vertebrata</taxon>
        <taxon>Euteleostomi</taxon>
        <taxon>Archelosauria</taxon>
        <taxon>Archosauria</taxon>
        <taxon>Dinosauria</taxon>
        <taxon>Saurischia</taxon>
        <taxon>Theropoda</taxon>
        <taxon>Coelurosauria</taxon>
        <taxon>Aves</taxon>
        <taxon>Neognathae</taxon>
        <taxon>Neoaves</taxon>
        <taxon>Telluraves</taxon>
        <taxon>Australaves</taxon>
        <taxon>Passeriformes</taxon>
        <taxon>Notiomystidae</taxon>
        <taxon>Notiomystis</taxon>
    </lineage>
</organism>
<dbReference type="PANTHER" id="PTHR33487">
    <property type="entry name" value="CILIA- AND FLAGELLA-ASSOCIATED PROTEIN 54"/>
    <property type="match status" value="1"/>
</dbReference>
<sequence>ESRAASASDKEINIQWYIPSVAKPSNDTETKVLLLYAYNTNPVKISNINIEIFSSMSVFSGHLWIPLARIISLREKLSDLKEQIEVLMQGSKSFSSSVPTSFLEQSETLKKNPSNKPQMSDVKVHLDEKTEEIAKRCLSEVKALLSVVPALSSPLTEIPFDVTFQSITNLQDMFDLAHGCKITEGSLFDWIISLLH</sequence>
<dbReference type="EMBL" id="VZRX01018049">
    <property type="protein sequence ID" value="NWX35023.1"/>
    <property type="molecule type" value="Genomic_DNA"/>
</dbReference>
<proteinExistence type="predicted"/>
<protein>
    <submittedName>
        <fullName evidence="1">CFA54 protein</fullName>
    </submittedName>
</protein>
<comment type="caution">
    <text evidence="1">The sequence shown here is derived from an EMBL/GenBank/DDBJ whole genome shotgun (WGS) entry which is preliminary data.</text>
</comment>
<dbReference type="GO" id="GO:0060271">
    <property type="term" value="P:cilium assembly"/>
    <property type="evidence" value="ECO:0007669"/>
    <property type="project" value="TreeGrafter"/>
</dbReference>
<feature type="non-terminal residue" evidence="1">
    <location>
        <position position="1"/>
    </location>
</feature>
<gene>
    <name evidence="1" type="primary">Cfap54_1</name>
    <name evidence="1" type="ORF">NOTCIN_R05526</name>
</gene>
<reference evidence="1 2" key="1">
    <citation type="submission" date="2019-09" db="EMBL/GenBank/DDBJ databases">
        <title>Bird 10,000 Genomes (B10K) Project - Family phase.</title>
        <authorList>
            <person name="Zhang G."/>
        </authorList>
    </citation>
    <scope>NUCLEOTIDE SEQUENCE [LARGE SCALE GENOMIC DNA]</scope>
    <source>
        <strain evidence="1">B10K-DU-029-75</strain>
    </source>
</reference>
<dbReference type="AlphaFoldDB" id="A0A7K6VIM1"/>
<feature type="non-terminal residue" evidence="1">
    <location>
        <position position="196"/>
    </location>
</feature>
<accession>A0A7K6VIM1</accession>
<name>A0A7K6VIM1_9PASS</name>